<dbReference type="InterPro" id="IPR029069">
    <property type="entry name" value="HotDog_dom_sf"/>
</dbReference>
<dbReference type="Pfam" id="PF20791">
    <property type="entry name" value="Acyl-ACP_TE_C"/>
    <property type="match status" value="1"/>
</dbReference>
<evidence type="ECO:0000313" key="3">
    <source>
        <dbReference type="EMBL" id="RKQ84788.1"/>
    </source>
</evidence>
<dbReference type="SUPFAM" id="SSF54637">
    <property type="entry name" value="Thioesterase/thiol ester dehydrase-isomerase"/>
    <property type="match status" value="1"/>
</dbReference>
<dbReference type="Proteomes" id="UP000278962">
    <property type="component" value="Unassembled WGS sequence"/>
</dbReference>
<reference evidence="3 4" key="1">
    <citation type="submission" date="2018-10" db="EMBL/GenBank/DDBJ databases">
        <title>Genomic Encyclopedia of Archaeal and Bacterial Type Strains, Phase II (KMG-II): from individual species to whole genera.</title>
        <authorList>
            <person name="Goeker M."/>
        </authorList>
    </citation>
    <scope>NUCLEOTIDE SEQUENCE [LARGE SCALE GENOMIC DNA]</scope>
    <source>
        <strain evidence="3 4">DSM 14954</strain>
    </source>
</reference>
<feature type="domain" description="Acyl-ACP thioesterase-like C-terminal" evidence="2">
    <location>
        <begin position="151"/>
        <end position="178"/>
    </location>
</feature>
<dbReference type="InterPro" id="IPR049427">
    <property type="entry name" value="Acyl-ACP_TE_C"/>
</dbReference>
<feature type="domain" description="Acyl-ACP thioesterase N-terminal hotdog" evidence="1">
    <location>
        <begin position="15"/>
        <end position="123"/>
    </location>
</feature>
<dbReference type="Pfam" id="PF01643">
    <property type="entry name" value="Acyl-ACP_TE"/>
    <property type="match status" value="1"/>
</dbReference>
<accession>A0A660KUR0</accession>
<dbReference type="OrthoDB" id="5242854at2"/>
<evidence type="ECO:0000313" key="4">
    <source>
        <dbReference type="Proteomes" id="UP000278962"/>
    </source>
</evidence>
<sequence length="230" mass="25537">MSAREIPPFPSVGRVFAESRLVGPGDTGVDGRVRLDTLADWLQAVAYADVVDAGLQDLVLWVVRRTALHVERFPRLGERVEVETSCSALGARWAERRTRLPGVEAVALWVAIDPQTLRPARIDAMQDVYGESAGDRRVRAGLVHPSPPADVTATPWTFRHADLDVADHVNNAAYWQALAHEPDLPEPLHVEIEHRVPSTLQPATLLSHEDRRWIVHEDGTVAASFLLRRP</sequence>
<dbReference type="GO" id="GO:0016790">
    <property type="term" value="F:thiolester hydrolase activity"/>
    <property type="evidence" value="ECO:0007669"/>
    <property type="project" value="InterPro"/>
</dbReference>
<dbReference type="RefSeq" id="WP_121258190.1">
    <property type="nucleotide sequence ID" value="NZ_RBIL01000003.1"/>
</dbReference>
<dbReference type="InterPro" id="IPR002864">
    <property type="entry name" value="Acyl-ACP_thioesterase_NHD"/>
</dbReference>
<dbReference type="Gene3D" id="3.10.129.10">
    <property type="entry name" value="Hotdog Thioesterase"/>
    <property type="match status" value="1"/>
</dbReference>
<keyword evidence="4" id="KW-1185">Reference proteome</keyword>
<gene>
    <name evidence="3" type="ORF">C8N24_6417</name>
</gene>
<organism evidence="3 4">
    <name type="scientific">Solirubrobacter pauli</name>
    <dbReference type="NCBI Taxonomy" id="166793"/>
    <lineage>
        <taxon>Bacteria</taxon>
        <taxon>Bacillati</taxon>
        <taxon>Actinomycetota</taxon>
        <taxon>Thermoleophilia</taxon>
        <taxon>Solirubrobacterales</taxon>
        <taxon>Solirubrobacteraceae</taxon>
        <taxon>Solirubrobacter</taxon>
    </lineage>
</organism>
<dbReference type="EMBL" id="RBIL01000003">
    <property type="protein sequence ID" value="RKQ84788.1"/>
    <property type="molecule type" value="Genomic_DNA"/>
</dbReference>
<dbReference type="GO" id="GO:0006633">
    <property type="term" value="P:fatty acid biosynthetic process"/>
    <property type="evidence" value="ECO:0007669"/>
    <property type="project" value="InterPro"/>
</dbReference>
<name>A0A660KUR0_9ACTN</name>
<protein>
    <submittedName>
        <fullName evidence="3">Acyl-ACP thioesterase</fullName>
    </submittedName>
</protein>
<dbReference type="AlphaFoldDB" id="A0A660KUR0"/>
<comment type="caution">
    <text evidence="3">The sequence shown here is derived from an EMBL/GenBank/DDBJ whole genome shotgun (WGS) entry which is preliminary data.</text>
</comment>
<evidence type="ECO:0000259" key="1">
    <source>
        <dbReference type="Pfam" id="PF01643"/>
    </source>
</evidence>
<evidence type="ECO:0000259" key="2">
    <source>
        <dbReference type="Pfam" id="PF20791"/>
    </source>
</evidence>
<proteinExistence type="predicted"/>